<dbReference type="AlphaFoldDB" id="A0A2K3K7S2"/>
<feature type="non-terminal residue" evidence="1">
    <location>
        <position position="1"/>
    </location>
</feature>
<gene>
    <name evidence="1" type="ORF">L195_g052924</name>
</gene>
<organism evidence="1 2">
    <name type="scientific">Trifolium pratense</name>
    <name type="common">Red clover</name>
    <dbReference type="NCBI Taxonomy" id="57577"/>
    <lineage>
        <taxon>Eukaryota</taxon>
        <taxon>Viridiplantae</taxon>
        <taxon>Streptophyta</taxon>
        <taxon>Embryophyta</taxon>
        <taxon>Tracheophyta</taxon>
        <taxon>Spermatophyta</taxon>
        <taxon>Magnoliopsida</taxon>
        <taxon>eudicotyledons</taxon>
        <taxon>Gunneridae</taxon>
        <taxon>Pentapetalae</taxon>
        <taxon>rosids</taxon>
        <taxon>fabids</taxon>
        <taxon>Fabales</taxon>
        <taxon>Fabaceae</taxon>
        <taxon>Papilionoideae</taxon>
        <taxon>50 kb inversion clade</taxon>
        <taxon>NPAAA clade</taxon>
        <taxon>Hologalegina</taxon>
        <taxon>IRL clade</taxon>
        <taxon>Trifolieae</taxon>
        <taxon>Trifolium</taxon>
    </lineage>
</organism>
<dbReference type="Proteomes" id="UP000236291">
    <property type="component" value="Unassembled WGS sequence"/>
</dbReference>
<reference evidence="1 2" key="2">
    <citation type="journal article" date="2017" name="Front. Plant Sci.">
        <title>Gene Classification and Mining of Molecular Markers Useful in Red Clover (Trifolium pratense) Breeding.</title>
        <authorList>
            <person name="Istvanek J."/>
            <person name="Dluhosova J."/>
            <person name="Dluhos P."/>
            <person name="Patkova L."/>
            <person name="Nedelnik J."/>
            <person name="Repkova J."/>
        </authorList>
    </citation>
    <scope>NUCLEOTIDE SEQUENCE [LARGE SCALE GENOMIC DNA]</scope>
    <source>
        <strain evidence="2">cv. Tatra</strain>
        <tissue evidence="1">Young leaves</tissue>
    </source>
</reference>
<accession>A0A2K3K7S2</accession>
<proteinExistence type="predicted"/>
<protein>
    <submittedName>
        <fullName evidence="1">Uncharacterized protein</fullName>
    </submittedName>
</protein>
<name>A0A2K3K7S2_TRIPR</name>
<sequence>FVKTYLKDRGCLSQLLNAAPYKKVPKFDSMHEEDSDNVLVMGFHGTHSQ</sequence>
<dbReference type="EMBL" id="ASHM01087502">
    <property type="protein sequence ID" value="PNX62329.1"/>
    <property type="molecule type" value="Genomic_DNA"/>
</dbReference>
<reference evidence="1 2" key="1">
    <citation type="journal article" date="2014" name="Am. J. Bot.">
        <title>Genome assembly and annotation for red clover (Trifolium pratense; Fabaceae).</title>
        <authorList>
            <person name="Istvanek J."/>
            <person name="Jaros M."/>
            <person name="Krenek A."/>
            <person name="Repkova J."/>
        </authorList>
    </citation>
    <scope>NUCLEOTIDE SEQUENCE [LARGE SCALE GENOMIC DNA]</scope>
    <source>
        <strain evidence="2">cv. Tatra</strain>
        <tissue evidence="1">Young leaves</tissue>
    </source>
</reference>
<comment type="caution">
    <text evidence="1">The sequence shown here is derived from an EMBL/GenBank/DDBJ whole genome shotgun (WGS) entry which is preliminary data.</text>
</comment>
<evidence type="ECO:0000313" key="1">
    <source>
        <dbReference type="EMBL" id="PNX62329.1"/>
    </source>
</evidence>
<evidence type="ECO:0000313" key="2">
    <source>
        <dbReference type="Proteomes" id="UP000236291"/>
    </source>
</evidence>